<proteinExistence type="inferred from homology"/>
<feature type="compositionally biased region" description="Basic and acidic residues" evidence="13">
    <location>
        <begin position="22"/>
        <end position="53"/>
    </location>
</feature>
<comment type="subunit">
    <text evidence="12">Component of a signal recognition particle complex that consists of a 7SL RNA molecule of 300 nucleotides and six protein subunits: SRP72, SRP68, SRP54, SRP19, SRP14 and SRP9. Interacts with IPO5, IPO7, IPO8, KPNB1 and TNPO1. Interactions with IPO8 and TNPO1 may be involved in SRP19 import into the nucleus.</text>
</comment>
<dbReference type="InterPro" id="IPR036521">
    <property type="entry name" value="SRP19-like_sf"/>
</dbReference>
<gene>
    <name evidence="14" type="ORF">HPG69_017149</name>
</gene>
<dbReference type="GO" id="GO:0008312">
    <property type="term" value="F:7S RNA binding"/>
    <property type="evidence" value="ECO:0007669"/>
    <property type="project" value="InterPro"/>
</dbReference>
<evidence type="ECO:0000256" key="4">
    <source>
        <dbReference type="ARBA" id="ARBA00008910"/>
    </source>
</evidence>
<evidence type="ECO:0000256" key="9">
    <source>
        <dbReference type="ARBA" id="ARBA00023274"/>
    </source>
</evidence>
<keyword evidence="7" id="KW-0733">Signal recognition particle</keyword>
<dbReference type="SUPFAM" id="SSF69695">
    <property type="entry name" value="SRP19"/>
    <property type="match status" value="1"/>
</dbReference>
<dbReference type="FunFam" id="3.30.56.30:FF:000001">
    <property type="entry name" value="signal recognition particle 19 kDa protein"/>
    <property type="match status" value="1"/>
</dbReference>
<evidence type="ECO:0000313" key="14">
    <source>
        <dbReference type="EMBL" id="KAF5913529.1"/>
    </source>
</evidence>
<dbReference type="InterPro" id="IPR002778">
    <property type="entry name" value="Signal_recog_particle_SRP19"/>
</dbReference>
<evidence type="ECO:0000256" key="5">
    <source>
        <dbReference type="ARBA" id="ARBA00022490"/>
    </source>
</evidence>
<dbReference type="GO" id="GO:0005654">
    <property type="term" value="C:nucleoplasm"/>
    <property type="evidence" value="ECO:0007669"/>
    <property type="project" value="UniProtKB-SubCell"/>
</dbReference>
<comment type="function">
    <text evidence="11">Component of the signal recognition particle (SRP) complex, a ribonucleoprotein complex that mediates the cotranslational targeting of secretory and membrane proteins to the endoplasmic reticulum (ER). Binds directly to 7SL RNA. Mediates binding of SRP54 to the SRP complex.</text>
</comment>
<dbReference type="GO" id="GO:0005730">
    <property type="term" value="C:nucleolus"/>
    <property type="evidence" value="ECO:0007669"/>
    <property type="project" value="UniProtKB-SubCell"/>
</dbReference>
<dbReference type="GO" id="GO:0005786">
    <property type="term" value="C:signal recognition particle, endoplasmic reticulum targeting"/>
    <property type="evidence" value="ECO:0007669"/>
    <property type="project" value="UniProtKB-KW"/>
</dbReference>
<evidence type="ECO:0000256" key="10">
    <source>
        <dbReference type="ARBA" id="ARBA00033772"/>
    </source>
</evidence>
<name>A0A7J7ECQ4_DICBM</name>
<protein>
    <recommendedName>
        <fullName evidence="10">Signal recognition particle 19 kDa protein</fullName>
    </recommendedName>
</protein>
<sequence length="245" mass="27280">TAHARATPGFWGDLRRKEIRNLRESSREKRGSNATSETRDPGAERQVPERTDGKNPLTRGRNGGQDFRRKAGWSGKPQSRVPAGFLPAAPRLALRGPGGRWLVPPRAPRPSRTGGFICIYPAYLNNKKTIAEGRRIPISKAVENPTATEIQDVCSAVGLNVFLEKNKMYSREWNRDAQYRGRVRVQLKQEDGSLCLVQFPSRKSVMLYAAEMIPKLKTRTQKTGGGDQSLQQGEGSKKGKGKKKK</sequence>
<dbReference type="EMBL" id="JACDTQ010003641">
    <property type="protein sequence ID" value="KAF5913529.1"/>
    <property type="molecule type" value="Genomic_DNA"/>
</dbReference>
<organism evidence="14 15">
    <name type="scientific">Diceros bicornis minor</name>
    <name type="common">South-central black rhinoceros</name>
    <dbReference type="NCBI Taxonomy" id="77932"/>
    <lineage>
        <taxon>Eukaryota</taxon>
        <taxon>Metazoa</taxon>
        <taxon>Chordata</taxon>
        <taxon>Craniata</taxon>
        <taxon>Vertebrata</taxon>
        <taxon>Euteleostomi</taxon>
        <taxon>Mammalia</taxon>
        <taxon>Eutheria</taxon>
        <taxon>Laurasiatheria</taxon>
        <taxon>Perissodactyla</taxon>
        <taxon>Rhinocerotidae</taxon>
        <taxon>Diceros</taxon>
    </lineage>
</organism>
<dbReference type="AlphaFoldDB" id="A0A7J7ECQ4"/>
<comment type="caution">
    <text evidence="14">The sequence shown here is derived from an EMBL/GenBank/DDBJ whole genome shotgun (WGS) entry which is preliminary data.</text>
</comment>
<dbReference type="Gene3D" id="3.30.56.30">
    <property type="entry name" value="Signal recognition particle, SRP19-like subunit"/>
    <property type="match status" value="1"/>
</dbReference>
<evidence type="ECO:0000313" key="15">
    <source>
        <dbReference type="Proteomes" id="UP000551758"/>
    </source>
</evidence>
<evidence type="ECO:0000256" key="3">
    <source>
        <dbReference type="ARBA" id="ARBA00004642"/>
    </source>
</evidence>
<keyword evidence="6" id="KW-0694">RNA-binding</keyword>
<dbReference type="PANTHER" id="PTHR17453">
    <property type="entry name" value="SIGNAL RECOGNITION PARTICLE 19 KD PROTEIN"/>
    <property type="match status" value="1"/>
</dbReference>
<dbReference type="PANTHER" id="PTHR17453:SF0">
    <property type="entry name" value="SIGNAL RECOGNITION PARTICLE 19 KDA PROTEIN"/>
    <property type="match status" value="1"/>
</dbReference>
<dbReference type="Pfam" id="PF01922">
    <property type="entry name" value="SRP19"/>
    <property type="match status" value="1"/>
</dbReference>
<evidence type="ECO:0000256" key="11">
    <source>
        <dbReference type="ARBA" id="ARBA00045518"/>
    </source>
</evidence>
<keyword evidence="15" id="KW-1185">Reference proteome</keyword>
<reference evidence="14 15" key="1">
    <citation type="journal article" date="2020" name="Mol. Biol. Evol.">
        <title>Interspecific Gene Flow and the Evolution of Specialization in Black and White Rhinoceros.</title>
        <authorList>
            <person name="Moodley Y."/>
            <person name="Westbury M.V."/>
            <person name="Russo I.M."/>
            <person name="Gopalakrishnan S."/>
            <person name="Rakotoarivelo A."/>
            <person name="Olsen R.A."/>
            <person name="Prost S."/>
            <person name="Tunstall T."/>
            <person name="Ryder O.A."/>
            <person name="Dalen L."/>
            <person name="Bruford M.W."/>
        </authorList>
    </citation>
    <scope>NUCLEOTIDE SEQUENCE [LARGE SCALE GENOMIC DNA]</scope>
    <source>
        <strain evidence="14">SBR-YM</strain>
        <tissue evidence="14">Skin</tissue>
    </source>
</reference>
<feature type="region of interest" description="Disordered" evidence="13">
    <location>
        <begin position="22"/>
        <end position="85"/>
    </location>
</feature>
<comment type="subcellular location">
    <subcellularLocation>
        <location evidence="1">Cytoplasm</location>
    </subcellularLocation>
    <subcellularLocation>
        <location evidence="2">Nucleus</location>
        <location evidence="2">Nucleolus</location>
    </subcellularLocation>
    <subcellularLocation>
        <location evidence="3">Nucleus</location>
        <location evidence="3">Nucleoplasm</location>
    </subcellularLocation>
</comment>
<dbReference type="Proteomes" id="UP000551758">
    <property type="component" value="Unassembled WGS sequence"/>
</dbReference>
<keyword evidence="5" id="KW-0963">Cytoplasm</keyword>
<feature type="region of interest" description="Disordered" evidence="13">
    <location>
        <begin position="218"/>
        <end position="245"/>
    </location>
</feature>
<feature type="non-terminal residue" evidence="14">
    <location>
        <position position="245"/>
    </location>
</feature>
<evidence type="ECO:0000256" key="6">
    <source>
        <dbReference type="ARBA" id="ARBA00022884"/>
    </source>
</evidence>
<keyword evidence="8" id="KW-0539">Nucleus</keyword>
<evidence type="ECO:0000256" key="12">
    <source>
        <dbReference type="ARBA" id="ARBA00065299"/>
    </source>
</evidence>
<evidence type="ECO:0000256" key="1">
    <source>
        <dbReference type="ARBA" id="ARBA00004496"/>
    </source>
</evidence>
<accession>A0A7J7ECQ4</accession>
<keyword evidence="9" id="KW-0687">Ribonucleoprotein</keyword>
<evidence type="ECO:0000256" key="13">
    <source>
        <dbReference type="SAM" id="MobiDB-lite"/>
    </source>
</evidence>
<dbReference type="GO" id="GO:0006617">
    <property type="term" value="P:SRP-dependent cotranslational protein targeting to membrane, signal sequence recognition"/>
    <property type="evidence" value="ECO:0007669"/>
    <property type="project" value="TreeGrafter"/>
</dbReference>
<comment type="similarity">
    <text evidence="4">Belongs to the SRP19 family.</text>
</comment>
<evidence type="ECO:0000256" key="7">
    <source>
        <dbReference type="ARBA" id="ARBA00023135"/>
    </source>
</evidence>
<evidence type="ECO:0000256" key="2">
    <source>
        <dbReference type="ARBA" id="ARBA00004604"/>
    </source>
</evidence>
<evidence type="ECO:0000256" key="8">
    <source>
        <dbReference type="ARBA" id="ARBA00023242"/>
    </source>
</evidence>